<reference evidence="1 2" key="1">
    <citation type="journal article" date="2011" name="Science">
        <title>The Selaginella genome identifies genetic changes associated with the evolution of vascular plants.</title>
        <authorList>
            <person name="Banks J.A."/>
            <person name="Nishiyama T."/>
            <person name="Hasebe M."/>
            <person name="Bowman J.L."/>
            <person name="Gribskov M."/>
            <person name="dePamphilis C."/>
            <person name="Albert V.A."/>
            <person name="Aono N."/>
            <person name="Aoyama T."/>
            <person name="Ambrose B.A."/>
            <person name="Ashton N.W."/>
            <person name="Axtell M.J."/>
            <person name="Barker E."/>
            <person name="Barker M.S."/>
            <person name="Bennetzen J.L."/>
            <person name="Bonawitz N.D."/>
            <person name="Chapple C."/>
            <person name="Cheng C."/>
            <person name="Correa L.G."/>
            <person name="Dacre M."/>
            <person name="DeBarry J."/>
            <person name="Dreyer I."/>
            <person name="Elias M."/>
            <person name="Engstrom E.M."/>
            <person name="Estelle M."/>
            <person name="Feng L."/>
            <person name="Finet C."/>
            <person name="Floyd S.K."/>
            <person name="Frommer W.B."/>
            <person name="Fujita T."/>
            <person name="Gramzow L."/>
            <person name="Gutensohn M."/>
            <person name="Harholt J."/>
            <person name="Hattori M."/>
            <person name="Heyl A."/>
            <person name="Hirai T."/>
            <person name="Hiwatashi Y."/>
            <person name="Ishikawa M."/>
            <person name="Iwata M."/>
            <person name="Karol K.G."/>
            <person name="Koehler B."/>
            <person name="Kolukisaoglu U."/>
            <person name="Kubo M."/>
            <person name="Kurata T."/>
            <person name="Lalonde S."/>
            <person name="Li K."/>
            <person name="Li Y."/>
            <person name="Litt A."/>
            <person name="Lyons E."/>
            <person name="Manning G."/>
            <person name="Maruyama T."/>
            <person name="Michael T.P."/>
            <person name="Mikami K."/>
            <person name="Miyazaki S."/>
            <person name="Morinaga S."/>
            <person name="Murata T."/>
            <person name="Mueller-Roeber B."/>
            <person name="Nelson D.R."/>
            <person name="Obara M."/>
            <person name="Oguri Y."/>
            <person name="Olmstead R.G."/>
            <person name="Onodera N."/>
            <person name="Petersen B.L."/>
            <person name="Pils B."/>
            <person name="Prigge M."/>
            <person name="Rensing S.A."/>
            <person name="Riano-Pachon D.M."/>
            <person name="Roberts A.W."/>
            <person name="Sato Y."/>
            <person name="Scheller H.V."/>
            <person name="Schulz B."/>
            <person name="Schulz C."/>
            <person name="Shakirov E.V."/>
            <person name="Shibagaki N."/>
            <person name="Shinohara N."/>
            <person name="Shippen D.E."/>
            <person name="Soerensen I."/>
            <person name="Sotooka R."/>
            <person name="Sugimoto N."/>
            <person name="Sugita M."/>
            <person name="Sumikawa N."/>
            <person name="Tanurdzic M."/>
            <person name="Theissen G."/>
            <person name="Ulvskov P."/>
            <person name="Wakazuki S."/>
            <person name="Weng J.K."/>
            <person name="Willats W.W."/>
            <person name="Wipf D."/>
            <person name="Wolf P.G."/>
            <person name="Yang L."/>
            <person name="Zimmer A.D."/>
            <person name="Zhu Q."/>
            <person name="Mitros T."/>
            <person name="Hellsten U."/>
            <person name="Loque D."/>
            <person name="Otillar R."/>
            <person name="Salamov A."/>
            <person name="Schmutz J."/>
            <person name="Shapiro H."/>
            <person name="Lindquist E."/>
            <person name="Lucas S."/>
            <person name="Rokhsar D."/>
            <person name="Grigoriev I.V."/>
        </authorList>
    </citation>
    <scope>NUCLEOTIDE SEQUENCE [LARGE SCALE GENOMIC DNA]</scope>
</reference>
<dbReference type="OMA" id="MIGPERI"/>
<dbReference type="Gramene" id="EFJ24977">
    <property type="protein sequence ID" value="EFJ24977"/>
    <property type="gene ID" value="SELMODRAFT_442248"/>
</dbReference>
<dbReference type="InParanoid" id="D8RRZ8"/>
<dbReference type="KEGG" id="smo:SELMODRAFT_442248"/>
<organism evidence="2">
    <name type="scientific">Selaginella moellendorffii</name>
    <name type="common">Spikemoss</name>
    <dbReference type="NCBI Taxonomy" id="88036"/>
    <lineage>
        <taxon>Eukaryota</taxon>
        <taxon>Viridiplantae</taxon>
        <taxon>Streptophyta</taxon>
        <taxon>Embryophyta</taxon>
        <taxon>Tracheophyta</taxon>
        <taxon>Lycopodiopsida</taxon>
        <taxon>Selaginellales</taxon>
        <taxon>Selaginellaceae</taxon>
        <taxon>Selaginella</taxon>
    </lineage>
</organism>
<gene>
    <name evidence="1" type="ORF">SELMODRAFT_442248</name>
</gene>
<evidence type="ECO:0000313" key="2">
    <source>
        <dbReference type="Proteomes" id="UP000001514"/>
    </source>
</evidence>
<dbReference type="InterPro" id="IPR029058">
    <property type="entry name" value="AB_hydrolase_fold"/>
</dbReference>
<dbReference type="SUPFAM" id="SSF53474">
    <property type="entry name" value="alpha/beta-Hydrolases"/>
    <property type="match status" value="1"/>
</dbReference>
<dbReference type="Proteomes" id="UP000001514">
    <property type="component" value="Unassembled WGS sequence"/>
</dbReference>
<accession>D8RRZ8</accession>
<dbReference type="OrthoDB" id="1892604at2759"/>
<name>D8RRZ8_SELML</name>
<protein>
    <recommendedName>
        <fullName evidence="3">Alpha/beta hydrolase fold-5 domain-containing protein</fullName>
    </recommendedName>
</protein>
<dbReference type="EMBL" id="GL377588">
    <property type="protein sequence ID" value="EFJ24977.1"/>
    <property type="molecule type" value="Genomic_DNA"/>
</dbReference>
<sequence>MASGSCAGLAANSAATTSAIALSQSARAIPDHQAALSPLQDFDSSANAIILEPVREGGQDVAIVFASGALTPASDYIPLCQEIQRSCELRMWIAIVNPPNNVISQEIIEQSLDGILERMKDRGFRPGQLAMDNIFIAGHSWGAWTGRAVAVGRAQGFIQIGSCFHTNPDNLSQYPKPVLTLSGELDGQITLGAIAKHAGEIFDVEEEMGSFNTYGRKPVVAIPGMNHAQVSHGVPNKARGDLDAEIPIEQARADVGRLIAAFVTVHAAPESASALLELEKAVKNTHEMCRSYWEAIKEQGSSGVKNYQLDLAKVSPQVLSEGQVSVIQHDYEDNFVYSKPWIEHKPARKVFVNTYLKSQDNFQVVRSLWIKMKSREAIITAFKAADDQKDDEAPSPPSSRIAAGFNERTFQEALKLVPERARAKFLDRGRKPRFVDDLVISDSAPKWIKSDVTLVAAEDGFADVQSPVLISPMEMPPRFAGMHYMKLLTIAGAMKWIFTDCYRTT</sequence>
<keyword evidence="2" id="KW-1185">Reference proteome</keyword>
<dbReference type="AlphaFoldDB" id="D8RRZ8"/>
<dbReference type="HOGENOM" id="CLU_522973_0_0_1"/>
<dbReference type="Gene3D" id="3.40.50.1820">
    <property type="entry name" value="alpha/beta hydrolase"/>
    <property type="match status" value="1"/>
</dbReference>
<evidence type="ECO:0000313" key="1">
    <source>
        <dbReference type="EMBL" id="EFJ24977.1"/>
    </source>
</evidence>
<dbReference type="eggNOG" id="ENOG502S477">
    <property type="taxonomic scope" value="Eukaryota"/>
</dbReference>
<proteinExistence type="predicted"/>
<evidence type="ECO:0008006" key="3">
    <source>
        <dbReference type="Google" id="ProtNLM"/>
    </source>
</evidence>